<name>A0AAD7UBZ6_9STRA</name>
<reference evidence="2" key="1">
    <citation type="submission" date="2023-01" db="EMBL/GenBank/DDBJ databases">
        <title>Metagenome sequencing of chrysophaentin producing Chrysophaeum taylorii.</title>
        <authorList>
            <person name="Davison J."/>
            <person name="Bewley C."/>
        </authorList>
    </citation>
    <scope>NUCLEOTIDE SEQUENCE</scope>
    <source>
        <strain evidence="2">NIES-1699</strain>
    </source>
</reference>
<dbReference type="InterPro" id="IPR053173">
    <property type="entry name" value="SAM-binding_MTase"/>
</dbReference>
<comment type="caution">
    <text evidence="2">The sequence shown here is derived from an EMBL/GenBank/DDBJ whole genome shotgun (WGS) entry which is preliminary data.</text>
</comment>
<dbReference type="InterPro" id="IPR029063">
    <property type="entry name" value="SAM-dependent_MTases_sf"/>
</dbReference>
<gene>
    <name evidence="2" type="ORF">CTAYLR_003528</name>
</gene>
<feature type="domain" description="Methyltransferase" evidence="1">
    <location>
        <begin position="24"/>
        <end position="89"/>
    </location>
</feature>
<dbReference type="InterPro" id="IPR025714">
    <property type="entry name" value="Methyltranfer_dom"/>
</dbReference>
<dbReference type="PANTHER" id="PTHR45128">
    <property type="entry name" value="METHYLTRANSFERASE TYPE 11"/>
    <property type="match status" value="1"/>
</dbReference>
<dbReference type="Gene3D" id="3.40.50.150">
    <property type="entry name" value="Vaccinia Virus protein VP39"/>
    <property type="match status" value="1"/>
</dbReference>
<dbReference type="EMBL" id="JAQMWT010000389">
    <property type="protein sequence ID" value="KAJ8602192.1"/>
    <property type="molecule type" value="Genomic_DNA"/>
</dbReference>
<dbReference type="SUPFAM" id="SSF53335">
    <property type="entry name" value="S-adenosyl-L-methionine-dependent methyltransferases"/>
    <property type="match status" value="1"/>
</dbReference>
<dbReference type="CDD" id="cd02440">
    <property type="entry name" value="AdoMet_MTases"/>
    <property type="match status" value="1"/>
</dbReference>
<accession>A0AAD7UBZ6</accession>
<proteinExistence type="predicted"/>
<evidence type="ECO:0000259" key="1">
    <source>
        <dbReference type="Pfam" id="PF13847"/>
    </source>
</evidence>
<dbReference type="Proteomes" id="UP001230188">
    <property type="component" value="Unassembled WGS sequence"/>
</dbReference>
<sequence length="142" mass="15158">MFVHVLYEGLLVPCLPSEIEAKLEAGGRIADIGCGMGVSSCLLAETFPKAEVHGIDYCTRSIEQAKTLAVTKQLTNVTFSVESADSLAAKHTYNNLDQDGMLLLVEPLAAENDDPLEQAALPTAHIFAPTSALCLPLFVAKK</sequence>
<protein>
    <recommendedName>
        <fullName evidence="1">Methyltransferase domain-containing protein</fullName>
    </recommendedName>
</protein>
<keyword evidence="3" id="KW-1185">Reference proteome</keyword>
<dbReference type="AlphaFoldDB" id="A0AAD7UBZ6"/>
<evidence type="ECO:0000313" key="3">
    <source>
        <dbReference type="Proteomes" id="UP001230188"/>
    </source>
</evidence>
<dbReference type="Pfam" id="PF13847">
    <property type="entry name" value="Methyltransf_31"/>
    <property type="match status" value="1"/>
</dbReference>
<evidence type="ECO:0000313" key="2">
    <source>
        <dbReference type="EMBL" id="KAJ8602192.1"/>
    </source>
</evidence>
<organism evidence="2 3">
    <name type="scientific">Chrysophaeum taylorii</name>
    <dbReference type="NCBI Taxonomy" id="2483200"/>
    <lineage>
        <taxon>Eukaryota</taxon>
        <taxon>Sar</taxon>
        <taxon>Stramenopiles</taxon>
        <taxon>Ochrophyta</taxon>
        <taxon>Pelagophyceae</taxon>
        <taxon>Pelagomonadales</taxon>
        <taxon>Pelagomonadaceae</taxon>
        <taxon>Chrysophaeum</taxon>
    </lineage>
</organism>